<comment type="caution">
    <text evidence="5">The sequence shown here is derived from an EMBL/GenBank/DDBJ whole genome shotgun (WGS) entry which is preliminary data.</text>
</comment>
<dbReference type="Gene3D" id="3.90.25.10">
    <property type="entry name" value="UDP-galactose 4-epimerase, domain 1"/>
    <property type="match status" value="1"/>
</dbReference>
<dbReference type="Gene3D" id="3.40.50.720">
    <property type="entry name" value="NAD(P)-binding Rossmann-like Domain"/>
    <property type="match status" value="1"/>
</dbReference>
<evidence type="ECO:0000313" key="5">
    <source>
        <dbReference type="EMBL" id="KAK9780832.1"/>
    </source>
</evidence>
<name>A0ABR2Y416_9PEZI</name>
<dbReference type="InterPro" id="IPR008030">
    <property type="entry name" value="NmrA-like"/>
</dbReference>
<organism evidence="5 6">
    <name type="scientific">Seiridium cardinale</name>
    <dbReference type="NCBI Taxonomy" id="138064"/>
    <lineage>
        <taxon>Eukaryota</taxon>
        <taxon>Fungi</taxon>
        <taxon>Dikarya</taxon>
        <taxon>Ascomycota</taxon>
        <taxon>Pezizomycotina</taxon>
        <taxon>Sordariomycetes</taxon>
        <taxon>Xylariomycetidae</taxon>
        <taxon>Amphisphaeriales</taxon>
        <taxon>Sporocadaceae</taxon>
        <taxon>Seiridium</taxon>
    </lineage>
</organism>
<dbReference type="Proteomes" id="UP001465668">
    <property type="component" value="Unassembled WGS sequence"/>
</dbReference>
<evidence type="ECO:0000256" key="1">
    <source>
        <dbReference type="ARBA" id="ARBA00005725"/>
    </source>
</evidence>
<accession>A0ABR2Y416</accession>
<gene>
    <name evidence="5" type="ORF">SCAR479_02018</name>
</gene>
<dbReference type="PANTHER" id="PTHR47706">
    <property type="entry name" value="NMRA-LIKE FAMILY PROTEIN"/>
    <property type="match status" value="1"/>
</dbReference>
<evidence type="ECO:0000313" key="6">
    <source>
        <dbReference type="Proteomes" id="UP001465668"/>
    </source>
</evidence>
<protein>
    <submittedName>
        <fullName evidence="5">NAD(P)-binding domain-containing protein</fullName>
    </submittedName>
</protein>
<comment type="similarity">
    <text evidence="1">Belongs to the NmrA-type oxidoreductase family. Isoflavone reductase subfamily.</text>
</comment>
<evidence type="ECO:0000256" key="3">
    <source>
        <dbReference type="ARBA" id="ARBA00023002"/>
    </source>
</evidence>
<feature type="domain" description="NmrA-like" evidence="4">
    <location>
        <begin position="2"/>
        <end position="260"/>
    </location>
</feature>
<dbReference type="InterPro" id="IPR051609">
    <property type="entry name" value="NmrA/Isoflavone_reductase-like"/>
</dbReference>
<keyword evidence="3" id="KW-0560">Oxidoreductase</keyword>
<dbReference type="EMBL" id="JARVKM010000005">
    <property type="protein sequence ID" value="KAK9780832.1"/>
    <property type="molecule type" value="Genomic_DNA"/>
</dbReference>
<dbReference type="PANTHER" id="PTHR47706:SF4">
    <property type="entry name" value="NMRA-LIKE DOMAIN-CONTAINING PROTEIN"/>
    <property type="match status" value="1"/>
</dbReference>
<evidence type="ECO:0000259" key="4">
    <source>
        <dbReference type="Pfam" id="PF05368"/>
    </source>
</evidence>
<proteinExistence type="inferred from homology"/>
<keyword evidence="6" id="KW-1185">Reference proteome</keyword>
<reference evidence="5 6" key="1">
    <citation type="submission" date="2024-02" db="EMBL/GenBank/DDBJ databases">
        <title>First draft genome assembly of two strains of Seiridium cardinale.</title>
        <authorList>
            <person name="Emiliani G."/>
            <person name="Scali E."/>
        </authorList>
    </citation>
    <scope>NUCLEOTIDE SEQUENCE [LARGE SCALE GENOMIC DNA]</scope>
    <source>
        <strain evidence="5 6">BM-138-000479</strain>
    </source>
</reference>
<dbReference type="Pfam" id="PF05368">
    <property type="entry name" value="NmrA"/>
    <property type="match status" value="1"/>
</dbReference>
<evidence type="ECO:0000256" key="2">
    <source>
        <dbReference type="ARBA" id="ARBA00022857"/>
    </source>
</evidence>
<dbReference type="SUPFAM" id="SSF51735">
    <property type="entry name" value="NAD(P)-binding Rossmann-fold domains"/>
    <property type="match status" value="1"/>
</dbReference>
<dbReference type="InterPro" id="IPR036291">
    <property type="entry name" value="NAD(P)-bd_dom_sf"/>
</dbReference>
<keyword evidence="2" id="KW-0521">NADP</keyword>
<sequence length="312" mass="34531">MSKNIAVAGAGALGKHVLDALLESKEFKVTVLSRSPKPELESRGAIVKVVDYRYPSQLITALKGCDTLLSFIVDFVSPNGSLGALAHRNLLTAAIHPDVKLKRFVPAEYANDIARFPVPPAAEKDKLYFREYIRQFCPARGIEYTLVSNGILMDFFRPKGKKGGFPDLEGPLVPINAEQRKALVLGNKEDKISFTAADDVAQCLVRLLKVEIGGWDEYTYMSGDRLTWEQAAQKLEGVLGEKVERTYIGVEELRERVAEVKKGGDGMKIMAAELNEAFGDGSEVLPENSKLFDGVKFLKLEQLFKECYGKRA</sequence>